<protein>
    <submittedName>
        <fullName evidence="1">Uncharacterized protein</fullName>
    </submittedName>
</protein>
<sequence length="95" mass="10991">MIRAVYAGGMFGKKKTQDKYDEDKDLREGRFVAAEQTNLPLNDFMTRLISQELPLLDSHERTDIYRLLREYAESGGAVITSQEELPTRIREILDL</sequence>
<evidence type="ECO:0000313" key="1">
    <source>
        <dbReference type="EMBL" id="QGU03511.1"/>
    </source>
</evidence>
<name>A0A6B8VU12_9CORY</name>
<dbReference type="KEGG" id="ccoe:CETAM_01090"/>
<dbReference type="Proteomes" id="UP000425178">
    <property type="component" value="Chromosome"/>
</dbReference>
<organism evidence="1 2">
    <name type="scientific">Corynebacterium comes</name>
    <dbReference type="NCBI Taxonomy" id="2675218"/>
    <lineage>
        <taxon>Bacteria</taxon>
        <taxon>Bacillati</taxon>
        <taxon>Actinomycetota</taxon>
        <taxon>Actinomycetes</taxon>
        <taxon>Mycobacteriales</taxon>
        <taxon>Corynebacteriaceae</taxon>
        <taxon>Corynebacterium</taxon>
    </lineage>
</organism>
<dbReference type="EMBL" id="CP046453">
    <property type="protein sequence ID" value="QGU03511.1"/>
    <property type="molecule type" value="Genomic_DNA"/>
</dbReference>
<reference evidence="1 2" key="1">
    <citation type="journal article" date="2021" name="Int. J. Syst. Evol. Microbiol.">
        <title>Classification of three corynebacterial strains isolated from a small paddock in North Rhine-Westphalia: proposal of &lt;i&gt;Corynebacterium kalinowskii&lt;/i&gt; sp. nov., &lt;i&gt;Corynebacterium comes&lt;/i&gt; sp. nov. and &lt;i&gt;Corynebacterium occultum&lt;/i&gt; sp. nov.</title>
        <authorList>
            <person name="Schaffert L."/>
            <person name="Ruwe M."/>
            <person name="Milse J."/>
            <person name="Hanuschka K."/>
            <person name="Ortseifen V."/>
            <person name="Droste J."/>
            <person name="Brandt D."/>
            <person name="Schl L."/>
            <person name="Kutter Y."/>
            <person name="Vinke S."/>
            <person name="Vieh P."/>
            <person name="Jacob L."/>
            <person name="L N.C."/>
            <person name="Schulte-Berndt E."/>
            <person name="Hain C."/>
            <person name="Linder M."/>
            <person name="Schmidt P."/>
            <person name="Wollenschl L."/>
            <person name="Luttermann T."/>
            <person name="Thieme E."/>
            <person name="Hassa J."/>
            <person name="Haak M."/>
            <person name="Wittchen M."/>
            <person name="Mentz A."/>
            <person name="Persicke M."/>
            <person name="Busche T."/>
            <person name="R C."/>
        </authorList>
    </citation>
    <scope>NUCLEOTIDE SEQUENCE [LARGE SCALE GENOMIC DNA]</scope>
    <source>
        <strain evidence="1 2">2019</strain>
    </source>
</reference>
<accession>A0A6B8VU12</accession>
<gene>
    <name evidence="1" type="ORF">CETAM_01090</name>
</gene>
<dbReference type="AlphaFoldDB" id="A0A6B8VU12"/>
<keyword evidence="2" id="KW-1185">Reference proteome</keyword>
<proteinExistence type="predicted"/>
<evidence type="ECO:0000313" key="2">
    <source>
        <dbReference type="Proteomes" id="UP000425178"/>
    </source>
</evidence>